<keyword evidence="6" id="KW-0732">Signal</keyword>
<dbReference type="Gene3D" id="2.60.40.420">
    <property type="entry name" value="Cupredoxins - blue copper proteins"/>
    <property type="match status" value="1"/>
</dbReference>
<dbReference type="PANTHER" id="PTHR33021:SF339">
    <property type="entry name" value="OS07G0570600 PROTEIN"/>
    <property type="match status" value="1"/>
</dbReference>
<gene>
    <name evidence="8" type="ORF">Cni_G13701</name>
</gene>
<feature type="domain" description="Phytocyanin" evidence="7">
    <location>
        <begin position="22"/>
        <end position="123"/>
    </location>
</feature>
<keyword evidence="1" id="KW-0479">Metal-binding</keyword>
<evidence type="ECO:0000256" key="3">
    <source>
        <dbReference type="ARBA" id="ARBA00023180"/>
    </source>
</evidence>
<dbReference type="PANTHER" id="PTHR33021">
    <property type="entry name" value="BLUE COPPER PROTEIN"/>
    <property type="match status" value="1"/>
</dbReference>
<evidence type="ECO:0000313" key="9">
    <source>
        <dbReference type="Proteomes" id="UP001327560"/>
    </source>
</evidence>
<keyword evidence="5" id="KW-1133">Transmembrane helix</keyword>
<dbReference type="FunFam" id="2.60.40.420:FF:000003">
    <property type="entry name" value="Blue copper"/>
    <property type="match status" value="1"/>
</dbReference>
<organism evidence="8 9">
    <name type="scientific">Canna indica</name>
    <name type="common">Indian-shot</name>
    <dbReference type="NCBI Taxonomy" id="4628"/>
    <lineage>
        <taxon>Eukaryota</taxon>
        <taxon>Viridiplantae</taxon>
        <taxon>Streptophyta</taxon>
        <taxon>Embryophyta</taxon>
        <taxon>Tracheophyta</taxon>
        <taxon>Spermatophyta</taxon>
        <taxon>Magnoliopsida</taxon>
        <taxon>Liliopsida</taxon>
        <taxon>Zingiberales</taxon>
        <taxon>Cannaceae</taxon>
        <taxon>Canna</taxon>
    </lineage>
</organism>
<feature type="chain" id="PRO_5043003353" description="Phytocyanin domain-containing protein" evidence="6">
    <location>
        <begin position="19"/>
        <end position="198"/>
    </location>
</feature>
<dbReference type="Pfam" id="PF02298">
    <property type="entry name" value="Cu_bind_like"/>
    <property type="match status" value="1"/>
</dbReference>
<feature type="region of interest" description="Disordered" evidence="4">
    <location>
        <begin position="145"/>
        <end position="172"/>
    </location>
</feature>
<evidence type="ECO:0000256" key="6">
    <source>
        <dbReference type="SAM" id="SignalP"/>
    </source>
</evidence>
<feature type="signal peptide" evidence="6">
    <location>
        <begin position="1"/>
        <end position="18"/>
    </location>
</feature>
<dbReference type="PROSITE" id="PS00196">
    <property type="entry name" value="COPPER_BLUE"/>
    <property type="match status" value="1"/>
</dbReference>
<keyword evidence="2" id="KW-0186">Copper</keyword>
<dbReference type="GO" id="GO:0005886">
    <property type="term" value="C:plasma membrane"/>
    <property type="evidence" value="ECO:0007669"/>
    <property type="project" value="TreeGrafter"/>
</dbReference>
<dbReference type="GO" id="GO:0046872">
    <property type="term" value="F:metal ion binding"/>
    <property type="evidence" value="ECO:0007669"/>
    <property type="project" value="UniProtKB-KW"/>
</dbReference>
<feature type="compositionally biased region" description="Low complexity" evidence="4">
    <location>
        <begin position="145"/>
        <end position="156"/>
    </location>
</feature>
<accession>A0AAQ3QDA4</accession>
<dbReference type="PROSITE" id="PS51485">
    <property type="entry name" value="PHYTOCYANIN"/>
    <property type="match status" value="1"/>
</dbReference>
<dbReference type="SUPFAM" id="SSF49503">
    <property type="entry name" value="Cupredoxins"/>
    <property type="match status" value="1"/>
</dbReference>
<dbReference type="InterPro" id="IPR008972">
    <property type="entry name" value="Cupredoxin"/>
</dbReference>
<dbReference type="InterPro" id="IPR003245">
    <property type="entry name" value="Phytocyanin_dom"/>
</dbReference>
<evidence type="ECO:0000259" key="7">
    <source>
        <dbReference type="PROSITE" id="PS51485"/>
    </source>
</evidence>
<sequence>MAMAVALLVLLLSAGVLTSEGAVYRVGDASGWTILGSPNYTDWALKNNFQVGDNIVFDYNKNIHNVLEVTKADYSACNTASPIASHTSGNDSITIKSTGHHYFICGIPGHCLAGQKVDIDIPKSSSAAPSRSPFMAPAFPPSTFPAASSPVSSGGSSRRRGIATPASSPKPNSGTGLIIQGIALVVVAIFTCIAVCPF</sequence>
<evidence type="ECO:0000256" key="5">
    <source>
        <dbReference type="SAM" id="Phobius"/>
    </source>
</evidence>
<dbReference type="GO" id="GO:0009055">
    <property type="term" value="F:electron transfer activity"/>
    <property type="evidence" value="ECO:0007669"/>
    <property type="project" value="InterPro"/>
</dbReference>
<keyword evidence="3" id="KW-0325">Glycoprotein</keyword>
<dbReference type="AlphaFoldDB" id="A0AAQ3QDA4"/>
<evidence type="ECO:0000256" key="2">
    <source>
        <dbReference type="ARBA" id="ARBA00023008"/>
    </source>
</evidence>
<dbReference type="EMBL" id="CP136893">
    <property type="protein sequence ID" value="WOL04978.1"/>
    <property type="molecule type" value="Genomic_DNA"/>
</dbReference>
<evidence type="ECO:0000256" key="1">
    <source>
        <dbReference type="ARBA" id="ARBA00022723"/>
    </source>
</evidence>
<name>A0AAQ3QDA4_9LILI</name>
<dbReference type="Proteomes" id="UP001327560">
    <property type="component" value="Chromosome 4"/>
</dbReference>
<keyword evidence="5" id="KW-0472">Membrane</keyword>
<dbReference type="CDD" id="cd04216">
    <property type="entry name" value="Phytocyanin"/>
    <property type="match status" value="1"/>
</dbReference>
<reference evidence="8 9" key="1">
    <citation type="submission" date="2023-10" db="EMBL/GenBank/DDBJ databases">
        <title>Chromosome-scale genome assembly provides insights into flower coloration mechanisms of Canna indica.</title>
        <authorList>
            <person name="Li C."/>
        </authorList>
    </citation>
    <scope>NUCLEOTIDE SEQUENCE [LARGE SCALE GENOMIC DNA]</scope>
    <source>
        <tissue evidence="8">Flower</tissue>
    </source>
</reference>
<dbReference type="InterPro" id="IPR028871">
    <property type="entry name" value="BlueCu_1_BS"/>
</dbReference>
<dbReference type="InterPro" id="IPR039391">
    <property type="entry name" value="Phytocyanin-like"/>
</dbReference>
<keyword evidence="5" id="KW-0812">Transmembrane</keyword>
<evidence type="ECO:0000313" key="8">
    <source>
        <dbReference type="EMBL" id="WOL04978.1"/>
    </source>
</evidence>
<protein>
    <recommendedName>
        <fullName evidence="7">Phytocyanin domain-containing protein</fullName>
    </recommendedName>
</protein>
<evidence type="ECO:0000256" key="4">
    <source>
        <dbReference type="SAM" id="MobiDB-lite"/>
    </source>
</evidence>
<proteinExistence type="predicted"/>
<feature type="transmembrane region" description="Helical" evidence="5">
    <location>
        <begin position="177"/>
        <end position="196"/>
    </location>
</feature>
<keyword evidence="9" id="KW-1185">Reference proteome</keyword>